<reference evidence="6 7" key="1">
    <citation type="submission" date="2023-11" db="EMBL/GenBank/DDBJ databases">
        <title>Gilvimarinus fulvus sp. nov., isolated from the surface of Kelp.</title>
        <authorList>
            <person name="Sun Y.Y."/>
            <person name="Gong Y."/>
            <person name="Du Z.J."/>
        </authorList>
    </citation>
    <scope>NUCLEOTIDE SEQUENCE [LARGE SCALE GENOMIC DNA]</scope>
    <source>
        <strain evidence="6 7">SDUM040013</strain>
    </source>
</reference>
<dbReference type="InterPro" id="IPR014027">
    <property type="entry name" value="UDP-Glc/GDP-Man_DH_C"/>
</dbReference>
<dbReference type="EMBL" id="JAXAFO010000025">
    <property type="protein sequence ID" value="MDX6850471.1"/>
    <property type="molecule type" value="Genomic_DNA"/>
</dbReference>
<sequence>MSLKNSVDCLEVLEDRIRKRECVVGIFGLGYVGLPLAMCFTYAGVKVVGFDIDPKKISILSGGKSYISTVSDLQVAEALNLGFSATSDYKAASELDSILICVPTPLNQYRQPDLSFVEKTLDALRPYIRKGQVLGLESTTWPGTTEEVVVPAVESTGLSVGSDIAVVYSPEREDPGNQEYSTANIPKIIGGATSRCLRVGKALYEIGVQEMVEVSSLKVAEMSKLLENIHRAVNIGLVNEMKIVSDKMGININEVIDAASTKPFGFVPYRPGPGLGGHCLPIDPFYLAWKAREYGVNTRFIELAGEINHYMPMWVIEKVSSVLNNYGKAIKGSSILVLGIAYKKNINDTRESPAIELIDQLSKMGALISYSDPYVPKFPKKRRYSYSLTSVDLCSRTLRSFDCIVIATDHDVFDYDLIEKSSNFVIDTRNRINRGPRCIHA</sequence>
<dbReference type="SUPFAM" id="SSF51735">
    <property type="entry name" value="NAD(P)-binding Rossmann-fold domains"/>
    <property type="match status" value="1"/>
</dbReference>
<keyword evidence="4" id="KW-0472">Membrane</keyword>
<feature type="domain" description="UDP-glucose/GDP-mannose dehydrogenase C-terminal" evidence="5">
    <location>
        <begin position="336"/>
        <end position="434"/>
    </location>
</feature>
<dbReference type="PANTHER" id="PTHR43491">
    <property type="entry name" value="UDP-N-ACETYL-D-MANNOSAMINE DEHYDROGENASE"/>
    <property type="match status" value="1"/>
</dbReference>
<evidence type="ECO:0000256" key="4">
    <source>
        <dbReference type="SAM" id="Phobius"/>
    </source>
</evidence>
<dbReference type="InterPro" id="IPR008927">
    <property type="entry name" value="6-PGluconate_DH-like_C_sf"/>
</dbReference>
<dbReference type="Pfam" id="PF03720">
    <property type="entry name" value="UDPG_MGDP_dh_C"/>
    <property type="match status" value="1"/>
</dbReference>
<dbReference type="InterPro" id="IPR001732">
    <property type="entry name" value="UDP-Glc/GDP-Man_DH_N"/>
</dbReference>
<dbReference type="PIRSF" id="PIRSF000124">
    <property type="entry name" value="UDPglc_GDPman_dh"/>
    <property type="match status" value="1"/>
</dbReference>
<protein>
    <submittedName>
        <fullName evidence="6">Nucleotide sugar dehydrogenase</fullName>
    </submittedName>
</protein>
<evidence type="ECO:0000313" key="6">
    <source>
        <dbReference type="EMBL" id="MDX6850471.1"/>
    </source>
</evidence>
<dbReference type="SMART" id="SM00984">
    <property type="entry name" value="UDPG_MGDP_dh_C"/>
    <property type="match status" value="1"/>
</dbReference>
<dbReference type="InterPro" id="IPR036220">
    <property type="entry name" value="UDP-Glc/GDP-Man_DH_C_sf"/>
</dbReference>
<dbReference type="NCBIfam" id="TIGR03026">
    <property type="entry name" value="NDP-sugDHase"/>
    <property type="match status" value="1"/>
</dbReference>
<dbReference type="Gene3D" id="3.40.50.720">
    <property type="entry name" value="NAD(P)-binding Rossmann-like Domain"/>
    <property type="match status" value="2"/>
</dbReference>
<dbReference type="Proteomes" id="UP001273505">
    <property type="component" value="Unassembled WGS sequence"/>
</dbReference>
<comment type="caution">
    <text evidence="6">The sequence shown here is derived from an EMBL/GenBank/DDBJ whole genome shotgun (WGS) entry which is preliminary data.</text>
</comment>
<feature type="transmembrane region" description="Helical" evidence="4">
    <location>
        <begin position="23"/>
        <end position="45"/>
    </location>
</feature>
<dbReference type="Pfam" id="PF03721">
    <property type="entry name" value="UDPG_MGDP_dh_N"/>
    <property type="match status" value="1"/>
</dbReference>
<dbReference type="PIRSF" id="PIRSF500136">
    <property type="entry name" value="UDP_ManNAc_DH"/>
    <property type="match status" value="1"/>
</dbReference>
<dbReference type="InterPro" id="IPR014026">
    <property type="entry name" value="UDP-Glc/GDP-Man_DH_dimer"/>
</dbReference>
<evidence type="ECO:0000313" key="7">
    <source>
        <dbReference type="Proteomes" id="UP001273505"/>
    </source>
</evidence>
<dbReference type="Pfam" id="PF00984">
    <property type="entry name" value="UDPG_MGDP_dh"/>
    <property type="match status" value="1"/>
</dbReference>
<dbReference type="InterPro" id="IPR028359">
    <property type="entry name" value="UDP_ManNAc/GlcNAc_DH"/>
</dbReference>
<evidence type="ECO:0000259" key="5">
    <source>
        <dbReference type="SMART" id="SM00984"/>
    </source>
</evidence>
<comment type="similarity">
    <text evidence="3">Belongs to the UDP-glucose/GDP-mannose dehydrogenase family.</text>
</comment>
<name>A0ABU4S002_9GAMM</name>
<keyword evidence="4" id="KW-0812">Transmembrane</keyword>
<keyword evidence="7" id="KW-1185">Reference proteome</keyword>
<dbReference type="SUPFAM" id="SSF52413">
    <property type="entry name" value="UDP-glucose/GDP-mannose dehydrogenase C-terminal domain"/>
    <property type="match status" value="1"/>
</dbReference>
<dbReference type="RefSeq" id="WP_302722222.1">
    <property type="nucleotide sequence ID" value="NZ_JAULRU010000514.1"/>
</dbReference>
<keyword evidence="2" id="KW-0520">NAD</keyword>
<dbReference type="PANTHER" id="PTHR43491:SF1">
    <property type="entry name" value="UDP-N-ACETYL-D-MANNOSAMINE DEHYDROGENASE"/>
    <property type="match status" value="1"/>
</dbReference>
<keyword evidence="4" id="KW-1133">Transmembrane helix</keyword>
<organism evidence="6 7">
    <name type="scientific">Gilvimarinus gilvus</name>
    <dbReference type="NCBI Taxonomy" id="3058038"/>
    <lineage>
        <taxon>Bacteria</taxon>
        <taxon>Pseudomonadati</taxon>
        <taxon>Pseudomonadota</taxon>
        <taxon>Gammaproteobacteria</taxon>
        <taxon>Cellvibrionales</taxon>
        <taxon>Cellvibrionaceae</taxon>
        <taxon>Gilvimarinus</taxon>
    </lineage>
</organism>
<evidence type="ECO:0000256" key="3">
    <source>
        <dbReference type="PIRNR" id="PIRNR000124"/>
    </source>
</evidence>
<evidence type="ECO:0000256" key="2">
    <source>
        <dbReference type="ARBA" id="ARBA00023027"/>
    </source>
</evidence>
<proteinExistence type="inferred from homology"/>
<gene>
    <name evidence="6" type="ORF">SCD92_13955</name>
</gene>
<dbReference type="InterPro" id="IPR036291">
    <property type="entry name" value="NAD(P)-bd_dom_sf"/>
</dbReference>
<evidence type="ECO:0000256" key="1">
    <source>
        <dbReference type="ARBA" id="ARBA00023002"/>
    </source>
</evidence>
<dbReference type="InterPro" id="IPR017476">
    <property type="entry name" value="UDP-Glc/GDP-Man"/>
</dbReference>
<keyword evidence="1" id="KW-0560">Oxidoreductase</keyword>
<accession>A0ABU4S002</accession>
<dbReference type="SUPFAM" id="SSF48179">
    <property type="entry name" value="6-phosphogluconate dehydrogenase C-terminal domain-like"/>
    <property type="match status" value="1"/>
</dbReference>